<accession>A0AAV2PIW3</accession>
<feature type="compositionally biased region" description="Polar residues" evidence="1">
    <location>
        <begin position="935"/>
        <end position="945"/>
    </location>
</feature>
<sequence>MVTMPSLSPVEAEIADSNNEASVLMVPVATERLLGGSMAPTSISAMTSVPPPPLNFATPNTTTSEVDADDLSPHTSPSMGRWAAHAPLIPKDLERIIKIKKGADQLGVNIEVVDHGINGVVVSSLVRNGAVHKDGRLHAGDFILSVNNESMRNITNSQARAILRRTQLVSTDVSINYIPGQDAAVHREASLLQYQQQQQQQLQEERQTPLQHQTSPRSPYIPCDSSEEEATAVGEASQGDLTRSITAPSFITRELRSRDPSHEDLLGSNLVPTNHIEEGDAPEALTVIKIKHALSETSIEKRTEDNVSSVLISGDNNRQTGFSGNFEDGSEEGPFTITFKNVSEAQSEFSTSTEELQAADDRPVADDHEVDGVLHDDSIRSSASSPGPNLQGKHWGPERSVEVHRDDKNSLGISIVGGKVDLSWSESSVTGIFIKNVLPSSPAGKSGLLKTGDRILEVEGQDLRGATHEKAVEIIKKTGNPVNFKVQSLVQWTPANTPVNSRPPSRNISTGGSYLTAHTPKDIPVNRTPSPELIQAGLSDVKKAEIQNNIGHPRLNRRETTESLGSIDSDDGLDPNDERYEQGRIEAKSGVEIDRASAGAIRRTKADRQADTEDEDEFGYTKKKIMKKYGELKGEVVMVEITKGQSGLGISLAGHTDRTKMSAFICGMNPNGIAHKQDKLKVGDEILEVNGNVLFNRCHLNACAIFQGIAGPALKIIVLRKKSGQSEMAVKPLTNFPVVLEDEAPEDRYANYQGLSNVVIKKGTGGMGIMIIEGKHAKYGKGIFISDLQEGSPADEGGLKVGDMILCVNKDDMSQVDYEKATEILKRTEGVVKVWVCNAARDPSAPQEKKKPDVPPKPAIAPKPTIPTKPILPLTTTTQSAVSHSPTTLSPTTLSPTTPPSTILNNKNDLNNSQTTPTTQSHQYPPSEIHPENLSPLQRNNSYGMSSNTTSWSTSNSEPPTITTIENKAPATDPITPGYETTIEITKEKMGLGLSIVGGSDTLLGAIIIHEVYPDGAAAKDGRLKPGDQILNVNTENFREITHQKALSVLRQTPSK</sequence>
<dbReference type="PROSITE" id="PS50106">
    <property type="entry name" value="PDZ"/>
    <property type="match status" value="5"/>
</dbReference>
<feature type="region of interest" description="Disordered" evidence="1">
    <location>
        <begin position="196"/>
        <end position="245"/>
    </location>
</feature>
<dbReference type="Gene3D" id="2.30.42.10">
    <property type="match status" value="5"/>
</dbReference>
<gene>
    <name evidence="3" type="ORF">MNOR_LOCUS376</name>
</gene>
<reference evidence="3 4" key="1">
    <citation type="submission" date="2024-05" db="EMBL/GenBank/DDBJ databases">
        <authorList>
            <person name="Wallberg A."/>
        </authorList>
    </citation>
    <scope>NUCLEOTIDE SEQUENCE [LARGE SCALE GENOMIC DNA]</scope>
</reference>
<proteinExistence type="predicted"/>
<feature type="compositionally biased region" description="Pro residues" evidence="1">
    <location>
        <begin position="855"/>
        <end position="867"/>
    </location>
</feature>
<feature type="compositionally biased region" description="Low complexity" evidence="1">
    <location>
        <begin position="868"/>
        <end position="878"/>
    </location>
</feature>
<dbReference type="CDD" id="cd06670">
    <property type="entry name" value="PDZ6_MUPP1-like"/>
    <property type="match status" value="1"/>
</dbReference>
<feature type="non-terminal residue" evidence="3">
    <location>
        <position position="1056"/>
    </location>
</feature>
<dbReference type="Proteomes" id="UP001497623">
    <property type="component" value="Unassembled WGS sequence"/>
</dbReference>
<feature type="region of interest" description="Disordered" evidence="1">
    <location>
        <begin position="377"/>
        <end position="400"/>
    </location>
</feature>
<evidence type="ECO:0000313" key="4">
    <source>
        <dbReference type="Proteomes" id="UP001497623"/>
    </source>
</evidence>
<feature type="domain" description="PDZ" evidence="2">
    <location>
        <begin position="96"/>
        <end position="166"/>
    </location>
</feature>
<feature type="region of interest" description="Disordered" evidence="1">
    <location>
        <begin position="843"/>
        <end position="976"/>
    </location>
</feature>
<dbReference type="PANTHER" id="PTHR19964">
    <property type="entry name" value="MULTIPLE PDZ DOMAIN PROTEIN"/>
    <property type="match status" value="1"/>
</dbReference>
<name>A0AAV2PIW3_MEGNR</name>
<keyword evidence="4" id="KW-1185">Reference proteome</keyword>
<feature type="domain" description="PDZ" evidence="2">
    <location>
        <begin position="638"/>
        <end position="707"/>
    </location>
</feature>
<dbReference type="CDD" id="cd06671">
    <property type="entry name" value="PDZ7_MUPP1-PD6_PATJ-like"/>
    <property type="match status" value="1"/>
</dbReference>
<evidence type="ECO:0000256" key="1">
    <source>
        <dbReference type="SAM" id="MobiDB-lite"/>
    </source>
</evidence>
<feature type="compositionally biased region" description="Low complexity" evidence="1">
    <location>
        <begin position="885"/>
        <end position="902"/>
    </location>
</feature>
<feature type="domain" description="PDZ" evidence="2">
    <location>
        <begin position="982"/>
        <end position="1056"/>
    </location>
</feature>
<feature type="compositionally biased region" description="Polar residues" evidence="1">
    <location>
        <begin position="903"/>
        <end position="924"/>
    </location>
</feature>
<organism evidence="3 4">
    <name type="scientific">Meganyctiphanes norvegica</name>
    <name type="common">Northern krill</name>
    <name type="synonym">Thysanopoda norvegica</name>
    <dbReference type="NCBI Taxonomy" id="48144"/>
    <lineage>
        <taxon>Eukaryota</taxon>
        <taxon>Metazoa</taxon>
        <taxon>Ecdysozoa</taxon>
        <taxon>Arthropoda</taxon>
        <taxon>Crustacea</taxon>
        <taxon>Multicrustacea</taxon>
        <taxon>Malacostraca</taxon>
        <taxon>Eumalacostraca</taxon>
        <taxon>Eucarida</taxon>
        <taxon>Euphausiacea</taxon>
        <taxon>Euphausiidae</taxon>
        <taxon>Meganyctiphanes</taxon>
    </lineage>
</organism>
<feature type="region of interest" description="Disordered" evidence="1">
    <location>
        <begin position="59"/>
        <end position="78"/>
    </location>
</feature>
<protein>
    <recommendedName>
        <fullName evidence="2">PDZ domain-containing protein</fullName>
    </recommendedName>
</protein>
<dbReference type="CDD" id="cd06673">
    <property type="entry name" value="PDZ10_MUPP1-PDZ8_PATJ-like"/>
    <property type="match status" value="1"/>
</dbReference>
<dbReference type="Pfam" id="PF00595">
    <property type="entry name" value="PDZ"/>
    <property type="match status" value="5"/>
</dbReference>
<comment type="caution">
    <text evidence="3">The sequence shown here is derived from an EMBL/GenBank/DDBJ whole genome shotgun (WGS) entry which is preliminary data.</text>
</comment>
<dbReference type="InterPro" id="IPR036034">
    <property type="entry name" value="PDZ_sf"/>
</dbReference>
<feature type="domain" description="PDZ" evidence="2">
    <location>
        <begin position="400"/>
        <end position="490"/>
    </location>
</feature>
<dbReference type="EMBL" id="CAXKWB010000081">
    <property type="protein sequence ID" value="CAL4059079.1"/>
    <property type="molecule type" value="Genomic_DNA"/>
</dbReference>
<evidence type="ECO:0000259" key="2">
    <source>
        <dbReference type="PROSITE" id="PS50106"/>
    </source>
</evidence>
<dbReference type="InterPro" id="IPR051342">
    <property type="entry name" value="PDZ_scaffold"/>
</dbReference>
<dbReference type="SMART" id="SM00228">
    <property type="entry name" value="PDZ"/>
    <property type="match status" value="5"/>
</dbReference>
<feature type="region of interest" description="Disordered" evidence="1">
    <location>
        <begin position="544"/>
        <end position="578"/>
    </location>
</feature>
<evidence type="ECO:0000313" key="3">
    <source>
        <dbReference type="EMBL" id="CAL4059079.1"/>
    </source>
</evidence>
<dbReference type="SUPFAM" id="SSF50156">
    <property type="entry name" value="PDZ domain-like"/>
    <property type="match status" value="5"/>
</dbReference>
<feature type="compositionally biased region" description="Low complexity" evidence="1">
    <location>
        <begin position="946"/>
        <end position="957"/>
    </location>
</feature>
<dbReference type="InterPro" id="IPR001478">
    <property type="entry name" value="PDZ"/>
</dbReference>
<dbReference type="PANTHER" id="PTHR19964:SF89">
    <property type="entry name" value="INACTIVATION-NO-AFTER-POTENTIAL D PROTEIN-LIKE PROTEIN"/>
    <property type="match status" value="1"/>
</dbReference>
<dbReference type="AlphaFoldDB" id="A0AAV2PIW3"/>
<dbReference type="CDD" id="cd23064">
    <property type="entry name" value="PDZ3_INAD-like"/>
    <property type="match status" value="1"/>
</dbReference>
<feature type="domain" description="PDZ" evidence="2">
    <location>
        <begin position="757"/>
        <end position="840"/>
    </location>
</feature>